<sequence>MPCSQSLKTGVTSPSPTLANLEQKPADPQQFLRCALCTQVLSRHCLADHLDTHYVETNSVEADLVGARPFIMESIEKDPVVVNSNEPTIKTESDDSNADTMESIEKDPVVVNSNEPTIKTESDDSNADTMETDSDGESVYVIVNPFKYIVRCDRCLKGFREEYIADHRKTHYLAKGMTHSVSVPTAHSCTHCLENGHECLVAKRPNHSALQTLKCLQCLISRQTCSFERTFRPVDLTTLRVHPAILNRLLTPSPSPSPSPSPTWNW</sequence>
<reference evidence="2" key="1">
    <citation type="journal article" date="2020" name="bioRxiv">
        <title>Whole genome comparisons of ergot fungi reveals the divergence and evolution of species within the genus Claviceps are the result of varying mechanisms driving genome evolution and host range expansion.</title>
        <authorList>
            <person name="Wyka S.A."/>
            <person name="Mondo S.J."/>
            <person name="Liu M."/>
            <person name="Dettman J."/>
            <person name="Nalam V."/>
            <person name="Broders K.D."/>
        </authorList>
    </citation>
    <scope>NUCLEOTIDE SEQUENCE</scope>
    <source>
        <strain evidence="2">CCC 602</strain>
    </source>
</reference>
<evidence type="ECO:0000256" key="1">
    <source>
        <dbReference type="SAM" id="MobiDB-lite"/>
    </source>
</evidence>
<gene>
    <name evidence="2" type="ORF">E4U43_003951</name>
</gene>
<feature type="region of interest" description="Disordered" evidence="1">
    <location>
        <begin position="1"/>
        <end position="20"/>
    </location>
</feature>
<comment type="caution">
    <text evidence="2">The sequence shown here is derived from an EMBL/GenBank/DDBJ whole genome shotgun (WGS) entry which is preliminary data.</text>
</comment>
<accession>A0A9P7N6R3</accession>
<evidence type="ECO:0000313" key="2">
    <source>
        <dbReference type="EMBL" id="KAG5991744.1"/>
    </source>
</evidence>
<name>A0A9P7N6R3_9HYPO</name>
<dbReference type="OrthoDB" id="4940618at2759"/>
<dbReference type="AlphaFoldDB" id="A0A9P7N6R3"/>
<proteinExistence type="predicted"/>
<organism evidence="2 3">
    <name type="scientific">Claviceps pusilla</name>
    <dbReference type="NCBI Taxonomy" id="123648"/>
    <lineage>
        <taxon>Eukaryota</taxon>
        <taxon>Fungi</taxon>
        <taxon>Dikarya</taxon>
        <taxon>Ascomycota</taxon>
        <taxon>Pezizomycotina</taxon>
        <taxon>Sordariomycetes</taxon>
        <taxon>Hypocreomycetidae</taxon>
        <taxon>Hypocreales</taxon>
        <taxon>Clavicipitaceae</taxon>
        <taxon>Claviceps</taxon>
    </lineage>
</organism>
<dbReference type="EMBL" id="SRPW01002591">
    <property type="protein sequence ID" value="KAG5991744.1"/>
    <property type="molecule type" value="Genomic_DNA"/>
</dbReference>
<dbReference type="Proteomes" id="UP000748025">
    <property type="component" value="Unassembled WGS sequence"/>
</dbReference>
<evidence type="ECO:0000313" key="3">
    <source>
        <dbReference type="Proteomes" id="UP000748025"/>
    </source>
</evidence>
<keyword evidence="3" id="KW-1185">Reference proteome</keyword>
<protein>
    <submittedName>
        <fullName evidence="2">Uncharacterized protein</fullName>
    </submittedName>
</protein>